<evidence type="ECO:0000256" key="1">
    <source>
        <dbReference type="SAM" id="MobiDB-lite"/>
    </source>
</evidence>
<dbReference type="Proteomes" id="UP001457282">
    <property type="component" value="Unassembled WGS sequence"/>
</dbReference>
<name>A0AAW1YLW4_RUBAR</name>
<sequence>MDSGNSGSMQSSSGGDDESYDSRAESISALLGPTMTNHHHHHPPQVPQQQQQHHHRHHPHVEFDTLSNIFDSRLANPNPLLNLDMVWSKTLRSDPSMADLGGQNEISQPFLTTSQIGGQVSRGGGGGGGSSSFNQIPSSSGPNDHANNNAIGGVRNSNPKKRSRASRRAPTTVLTTDTTNFRAMVQEFTGIPAPPFTSSPFPRSRLDLFGSSASSMVRSGSGPGLNNLDPSSLPPYLLRPFAHKAPLLPSPPSPSLLASSNSSTNSNIGGSNLQQSQNLLNMNNMQNSSSSSSVLNFQSLFQTQTQQQPNLPKYPLPGSANILGPSKAQGSLGVLEDQFGLSHGLNVQLPHIVASSSSDGGRTLQARHDNNPRTTTSTMNWGWQQQQQHNKNDSNVDHQDLLRSVNGNYSNGKLNYAASSSSNVVDKAGVQENNVTATTTARSEGMVESWICSSD</sequence>
<protein>
    <recommendedName>
        <fullName evidence="2">VQ domain-containing protein</fullName>
    </recommendedName>
</protein>
<proteinExistence type="predicted"/>
<gene>
    <name evidence="3" type="ORF">M0R45_005154</name>
</gene>
<evidence type="ECO:0000313" key="4">
    <source>
        <dbReference type="Proteomes" id="UP001457282"/>
    </source>
</evidence>
<evidence type="ECO:0000313" key="3">
    <source>
        <dbReference type="EMBL" id="KAK9949637.1"/>
    </source>
</evidence>
<feature type="compositionally biased region" description="Basic residues" evidence="1">
    <location>
        <begin position="158"/>
        <end position="167"/>
    </location>
</feature>
<feature type="compositionally biased region" description="Gly residues" evidence="1">
    <location>
        <begin position="120"/>
        <end position="130"/>
    </location>
</feature>
<dbReference type="EMBL" id="JBEDUW010000001">
    <property type="protein sequence ID" value="KAK9949637.1"/>
    <property type="molecule type" value="Genomic_DNA"/>
</dbReference>
<feature type="region of interest" description="Disordered" evidence="1">
    <location>
        <begin position="354"/>
        <end position="376"/>
    </location>
</feature>
<comment type="caution">
    <text evidence="3">The sequence shown here is derived from an EMBL/GenBank/DDBJ whole genome shotgun (WGS) entry which is preliminary data.</text>
</comment>
<dbReference type="InterPro" id="IPR039609">
    <property type="entry name" value="VQ_15/22"/>
</dbReference>
<dbReference type="InterPro" id="IPR008889">
    <property type="entry name" value="VQ"/>
</dbReference>
<feature type="region of interest" description="Disordered" evidence="1">
    <location>
        <begin position="1"/>
        <end position="59"/>
    </location>
</feature>
<feature type="compositionally biased region" description="Polar residues" evidence="1">
    <location>
        <begin position="133"/>
        <end position="150"/>
    </location>
</feature>
<feature type="domain" description="VQ" evidence="2">
    <location>
        <begin position="168"/>
        <end position="195"/>
    </location>
</feature>
<accession>A0AAW1YLW4</accession>
<reference evidence="3 4" key="1">
    <citation type="journal article" date="2023" name="G3 (Bethesda)">
        <title>A chromosome-length genome assembly and annotation of blackberry (Rubus argutus, cv. 'Hillquist').</title>
        <authorList>
            <person name="Bruna T."/>
            <person name="Aryal R."/>
            <person name="Dudchenko O."/>
            <person name="Sargent D.J."/>
            <person name="Mead D."/>
            <person name="Buti M."/>
            <person name="Cavallini A."/>
            <person name="Hytonen T."/>
            <person name="Andres J."/>
            <person name="Pham M."/>
            <person name="Weisz D."/>
            <person name="Mascagni F."/>
            <person name="Usai G."/>
            <person name="Natali L."/>
            <person name="Bassil N."/>
            <person name="Fernandez G.E."/>
            <person name="Lomsadze A."/>
            <person name="Armour M."/>
            <person name="Olukolu B."/>
            <person name="Poorten T."/>
            <person name="Britton C."/>
            <person name="Davik J."/>
            <person name="Ashrafi H."/>
            <person name="Aiden E.L."/>
            <person name="Borodovsky M."/>
            <person name="Worthington M."/>
        </authorList>
    </citation>
    <scope>NUCLEOTIDE SEQUENCE [LARGE SCALE GENOMIC DNA]</scope>
    <source>
        <strain evidence="3">PI 553951</strain>
    </source>
</reference>
<feature type="region of interest" description="Disordered" evidence="1">
    <location>
        <begin position="303"/>
        <end position="322"/>
    </location>
</feature>
<keyword evidence="4" id="KW-1185">Reference proteome</keyword>
<feature type="region of interest" description="Disordered" evidence="1">
    <location>
        <begin position="251"/>
        <end position="274"/>
    </location>
</feature>
<dbReference type="Pfam" id="PF05678">
    <property type="entry name" value="VQ"/>
    <property type="match status" value="1"/>
</dbReference>
<dbReference type="PANTHER" id="PTHR33179">
    <property type="entry name" value="VQ MOTIF-CONTAINING PROTEIN"/>
    <property type="match status" value="1"/>
</dbReference>
<organism evidence="3 4">
    <name type="scientific">Rubus argutus</name>
    <name type="common">Southern blackberry</name>
    <dbReference type="NCBI Taxonomy" id="59490"/>
    <lineage>
        <taxon>Eukaryota</taxon>
        <taxon>Viridiplantae</taxon>
        <taxon>Streptophyta</taxon>
        <taxon>Embryophyta</taxon>
        <taxon>Tracheophyta</taxon>
        <taxon>Spermatophyta</taxon>
        <taxon>Magnoliopsida</taxon>
        <taxon>eudicotyledons</taxon>
        <taxon>Gunneridae</taxon>
        <taxon>Pentapetalae</taxon>
        <taxon>rosids</taxon>
        <taxon>fabids</taxon>
        <taxon>Rosales</taxon>
        <taxon>Rosaceae</taxon>
        <taxon>Rosoideae</taxon>
        <taxon>Rosoideae incertae sedis</taxon>
        <taxon>Rubus</taxon>
    </lineage>
</organism>
<feature type="compositionally biased region" description="Low complexity" evidence="1">
    <location>
        <begin position="1"/>
        <end position="14"/>
    </location>
</feature>
<evidence type="ECO:0000259" key="2">
    <source>
        <dbReference type="Pfam" id="PF05678"/>
    </source>
</evidence>
<feature type="compositionally biased region" description="Low complexity" evidence="1">
    <location>
        <begin position="255"/>
        <end position="274"/>
    </location>
</feature>
<dbReference type="PANTHER" id="PTHR33179:SF4">
    <property type="entry name" value="VQ MOTIF-CONTAINING PROTEIN"/>
    <property type="match status" value="1"/>
</dbReference>
<feature type="region of interest" description="Disordered" evidence="1">
    <location>
        <begin position="115"/>
        <end position="172"/>
    </location>
</feature>
<dbReference type="AlphaFoldDB" id="A0AAW1YLW4"/>